<dbReference type="EMBL" id="JADGIZ020000073">
    <property type="protein sequence ID" value="KAL2912237.1"/>
    <property type="molecule type" value="Genomic_DNA"/>
</dbReference>
<dbReference type="InterPro" id="IPR027417">
    <property type="entry name" value="P-loop_NTPase"/>
</dbReference>
<dbReference type="SMART" id="SM00382">
    <property type="entry name" value="AAA"/>
    <property type="match status" value="1"/>
</dbReference>
<dbReference type="Gene3D" id="3.40.50.300">
    <property type="entry name" value="P-loop containing nucleotide triphosphate hydrolases"/>
    <property type="match status" value="1"/>
</dbReference>
<evidence type="ECO:0000259" key="6">
    <source>
        <dbReference type="PROSITE" id="PS50893"/>
    </source>
</evidence>
<dbReference type="PANTHER" id="PTHR19229">
    <property type="entry name" value="ATP-BINDING CASSETTE TRANSPORTER SUBFAMILY A ABCA"/>
    <property type="match status" value="1"/>
</dbReference>
<protein>
    <recommendedName>
        <fullName evidence="6">ABC transporter domain-containing protein</fullName>
    </recommendedName>
</protein>
<accession>A0ABR4MY64</accession>
<dbReference type="PROSITE" id="PS50893">
    <property type="entry name" value="ABC_TRANSPORTER_2"/>
    <property type="match status" value="1"/>
</dbReference>
<reference evidence="7 8" key="1">
    <citation type="submission" date="2023-09" db="EMBL/GenBank/DDBJ databases">
        <title>Pangenome analysis of Batrachochytrium dendrobatidis and related Chytrids.</title>
        <authorList>
            <person name="Yacoub M.N."/>
            <person name="Stajich J.E."/>
            <person name="James T.Y."/>
        </authorList>
    </citation>
    <scope>NUCLEOTIDE SEQUENCE [LARGE SCALE GENOMIC DNA]</scope>
    <source>
        <strain evidence="7 8">JEL0888</strain>
    </source>
</reference>
<feature type="domain" description="ABC transporter" evidence="6">
    <location>
        <begin position="756"/>
        <end position="991"/>
    </location>
</feature>
<comment type="caution">
    <text evidence="7">The sequence shown here is derived from an EMBL/GenBank/DDBJ whole genome shotgun (WGS) entry which is preliminary data.</text>
</comment>
<feature type="transmembrane region" description="Helical" evidence="5">
    <location>
        <begin position="656"/>
        <end position="679"/>
    </location>
</feature>
<dbReference type="Proteomes" id="UP001527925">
    <property type="component" value="Unassembled WGS sequence"/>
</dbReference>
<evidence type="ECO:0000256" key="2">
    <source>
        <dbReference type="ARBA" id="ARBA00022737"/>
    </source>
</evidence>
<evidence type="ECO:0000256" key="1">
    <source>
        <dbReference type="ARBA" id="ARBA00022448"/>
    </source>
</evidence>
<evidence type="ECO:0000256" key="3">
    <source>
        <dbReference type="ARBA" id="ARBA00022741"/>
    </source>
</evidence>
<evidence type="ECO:0000313" key="7">
    <source>
        <dbReference type="EMBL" id="KAL2912237.1"/>
    </source>
</evidence>
<feature type="transmembrane region" description="Helical" evidence="5">
    <location>
        <begin position="579"/>
        <end position="601"/>
    </location>
</feature>
<dbReference type="InterPro" id="IPR026082">
    <property type="entry name" value="ABCA"/>
</dbReference>
<feature type="transmembrane region" description="Helical" evidence="5">
    <location>
        <begin position="541"/>
        <end position="567"/>
    </location>
</feature>
<keyword evidence="8" id="KW-1185">Reference proteome</keyword>
<dbReference type="SUPFAM" id="SSF52540">
    <property type="entry name" value="P-loop containing nucleoside triphosphate hydrolases"/>
    <property type="match status" value="1"/>
</dbReference>
<keyword evidence="3" id="KW-0547">Nucleotide-binding</keyword>
<dbReference type="PROSITE" id="PS00211">
    <property type="entry name" value="ABC_TRANSPORTER_1"/>
    <property type="match status" value="1"/>
</dbReference>
<keyword evidence="5" id="KW-1133">Transmembrane helix</keyword>
<dbReference type="CDD" id="cd03263">
    <property type="entry name" value="ABC_subfamily_A"/>
    <property type="match status" value="1"/>
</dbReference>
<dbReference type="InterPro" id="IPR003593">
    <property type="entry name" value="AAA+_ATPase"/>
</dbReference>
<feature type="transmembrane region" description="Helical" evidence="5">
    <location>
        <begin position="496"/>
        <end position="521"/>
    </location>
</feature>
<dbReference type="InterPro" id="IPR017871">
    <property type="entry name" value="ABC_transporter-like_CS"/>
</dbReference>
<evidence type="ECO:0000256" key="4">
    <source>
        <dbReference type="ARBA" id="ARBA00022840"/>
    </source>
</evidence>
<keyword evidence="1" id="KW-0813">Transport</keyword>
<name>A0ABR4MY64_9FUNG</name>
<keyword evidence="5" id="KW-0812">Transmembrane</keyword>
<evidence type="ECO:0000313" key="8">
    <source>
        <dbReference type="Proteomes" id="UP001527925"/>
    </source>
</evidence>
<sequence>MRVTATTAAKEGYSLDAAYRHLLTVAHGRDGCSNGLSLIDRSNNKQEDEKSGQIPVGKSRQITALAFKAVSFQKRQMFTNICCIRWVGSLCDANVLFVVFTKPSSLCPIFMISIAAGLGALITSLINQSISNTETIRCSNYDAMTSLRIPNWNSTQDIPQVARSPNWADATLPTLYATNYDIISSLSLSGPPGAASAFFQRPCVFWYGEKYPTSAIYERASGASDVYVRDATYTAEPLGGWIGALLTGLQAGTVNTRTLQLFIGLQQRSWAVYSAADSATLAALGTLSKPNNISVQTLLAQSSSPPFTTVSSGSNIGLFGTIPKRYWYDLNSISSASAGSSSTIGVQPVPWYEYSSGSDDDLDTYIGTALNSVIAEIAKVDKSALIGGGSRGSAAATELLIKIGKLLYAMPHGGIYFNKIDHTNRQYSWNYHFGTDTRLSGSSSFPAAGVRLLLQQTQLDNAILRNSNPATLGSASITQGLRIFPRVVSAGFNFPFGGLIGGILYPFGVSFLLPVFVVTLVQEKEYRVLVMMQMNGMKSIWYYASHYVTFYVLFAISSALFLIAGYVGGLTLFTLTQPGVYIVLFFLWVTAFLVVLLSVLISLTVDSIFTNGTTPAAYYIWPPFAFYRGLTVMNKASYTATLRPYRLSDLRLGDEVGNAVVAMSISIAVYGLITAYLAAIVPSEYGTPRPWHFPVTGLISAYRRWSSLRSGGPKNSEADLALSIQIDPEETKFEDADVKAERQRVLERKFDSSSPLILSHMRKVYAGRGGAGPKLAVKDVTFAVEEGVVFGLLGPNGAGKTTLISILTGLYSASSGEATIAGYNVNHETAEVYRHIGICPQFDILWEELTVGEHLYFYARLKGIPMSHEREAVRVALANVALTNFEDRLTKGLSGGEKRRLSIAIALLGSPKVVFFDEPTTGLDPEVRRLIWSIVDTAKQGKTVVLTTHSMEEAEALCQRIGIMAKGTLRCLANPIRLKQVYGSGFKIFFNTLEKDMEKAMKFVESILPGGYKIIDSFATNAAYEFPPTPGFLAQLFRQIEAHKADVGILDYGVGQTTLEEVFVRLISEADASAEY</sequence>
<evidence type="ECO:0000256" key="5">
    <source>
        <dbReference type="SAM" id="Phobius"/>
    </source>
</evidence>
<dbReference type="Pfam" id="PF00005">
    <property type="entry name" value="ABC_tran"/>
    <property type="match status" value="1"/>
</dbReference>
<organism evidence="7 8">
    <name type="scientific">Polyrhizophydium stewartii</name>
    <dbReference type="NCBI Taxonomy" id="2732419"/>
    <lineage>
        <taxon>Eukaryota</taxon>
        <taxon>Fungi</taxon>
        <taxon>Fungi incertae sedis</taxon>
        <taxon>Chytridiomycota</taxon>
        <taxon>Chytridiomycota incertae sedis</taxon>
        <taxon>Chytridiomycetes</taxon>
        <taxon>Rhizophydiales</taxon>
        <taxon>Rhizophydiales incertae sedis</taxon>
        <taxon>Polyrhizophydium</taxon>
    </lineage>
</organism>
<dbReference type="PANTHER" id="PTHR19229:SF36">
    <property type="entry name" value="ATP-BINDING CASSETTE SUB-FAMILY A MEMBER 2"/>
    <property type="match status" value="1"/>
</dbReference>
<keyword evidence="4" id="KW-0067">ATP-binding</keyword>
<dbReference type="InterPro" id="IPR003439">
    <property type="entry name" value="ABC_transporter-like_ATP-bd"/>
</dbReference>
<keyword evidence="5" id="KW-0472">Membrane</keyword>
<proteinExistence type="predicted"/>
<keyword evidence="2" id="KW-0677">Repeat</keyword>
<gene>
    <name evidence="7" type="ORF">HK105_208305</name>
</gene>